<proteinExistence type="predicted"/>
<sequence length="130" mass="14633">MHVSDPIIQSLLVQVGFSDVAKLGHFKISNVLVTTLVERWRPESHNKFHLAIGECTITLEDVVLQLGLQVDRKAVIDQTYFEWEKMCAKYLGVIPPKVALVGSTLKLKCLKENIFPLPKESTKTTFSNPL</sequence>
<reference evidence="2 3" key="1">
    <citation type="submission" date="2018-09" db="EMBL/GenBank/DDBJ databases">
        <title>A high-quality reference genome of wild soybean provides a powerful tool to mine soybean genomes.</title>
        <authorList>
            <person name="Xie M."/>
            <person name="Chung C.Y.L."/>
            <person name="Li M.-W."/>
            <person name="Wong F.-L."/>
            <person name="Chan T.-F."/>
            <person name="Lam H.-M."/>
        </authorList>
    </citation>
    <scope>NUCLEOTIDE SEQUENCE [LARGE SCALE GENOMIC DNA]</scope>
    <source>
        <strain evidence="3">cv. W05</strain>
        <tissue evidence="2">Hypocotyl of etiolated seedlings</tissue>
    </source>
</reference>
<dbReference type="EMBL" id="QZWG01000019">
    <property type="protein sequence ID" value="RZB47048.1"/>
    <property type="molecule type" value="Genomic_DNA"/>
</dbReference>
<keyword evidence="3" id="KW-1185">Reference proteome</keyword>
<organism evidence="2 3">
    <name type="scientific">Glycine soja</name>
    <name type="common">Wild soybean</name>
    <dbReference type="NCBI Taxonomy" id="3848"/>
    <lineage>
        <taxon>Eukaryota</taxon>
        <taxon>Viridiplantae</taxon>
        <taxon>Streptophyta</taxon>
        <taxon>Embryophyta</taxon>
        <taxon>Tracheophyta</taxon>
        <taxon>Spermatophyta</taxon>
        <taxon>Magnoliopsida</taxon>
        <taxon>eudicotyledons</taxon>
        <taxon>Gunneridae</taxon>
        <taxon>Pentapetalae</taxon>
        <taxon>rosids</taxon>
        <taxon>fabids</taxon>
        <taxon>Fabales</taxon>
        <taxon>Fabaceae</taxon>
        <taxon>Papilionoideae</taxon>
        <taxon>50 kb inversion clade</taxon>
        <taxon>NPAAA clade</taxon>
        <taxon>indigoferoid/millettioid clade</taxon>
        <taxon>Phaseoleae</taxon>
        <taxon>Glycine</taxon>
        <taxon>Glycine subgen. Soja</taxon>
    </lineage>
</organism>
<dbReference type="AlphaFoldDB" id="A0A445FDW3"/>
<dbReference type="PANTHER" id="PTHR46033">
    <property type="entry name" value="PROTEIN MAIN-LIKE 2"/>
    <property type="match status" value="1"/>
</dbReference>
<dbReference type="PANTHER" id="PTHR46033:SF8">
    <property type="entry name" value="PROTEIN MAINTENANCE OF MERISTEMS-LIKE"/>
    <property type="match status" value="1"/>
</dbReference>
<evidence type="ECO:0000313" key="2">
    <source>
        <dbReference type="EMBL" id="RZB47048.1"/>
    </source>
</evidence>
<comment type="caution">
    <text evidence="2">The sequence shown here is derived from an EMBL/GenBank/DDBJ whole genome shotgun (WGS) entry which is preliminary data.</text>
</comment>
<dbReference type="Pfam" id="PF10536">
    <property type="entry name" value="PMD"/>
    <property type="match status" value="1"/>
</dbReference>
<accession>A0A445FDW3</accession>
<evidence type="ECO:0000259" key="1">
    <source>
        <dbReference type="Pfam" id="PF10536"/>
    </source>
</evidence>
<feature type="domain" description="Aminotransferase-like plant mobile" evidence="1">
    <location>
        <begin position="16"/>
        <end position="113"/>
    </location>
</feature>
<gene>
    <name evidence="2" type="ORF">D0Y65_050903</name>
</gene>
<dbReference type="Proteomes" id="UP000289340">
    <property type="component" value="Chromosome 19"/>
</dbReference>
<name>A0A445FDW3_GLYSO</name>
<dbReference type="GO" id="GO:0010073">
    <property type="term" value="P:meristem maintenance"/>
    <property type="evidence" value="ECO:0007669"/>
    <property type="project" value="InterPro"/>
</dbReference>
<dbReference type="InterPro" id="IPR019557">
    <property type="entry name" value="AminoTfrase-like_pln_mobile"/>
</dbReference>
<evidence type="ECO:0000313" key="3">
    <source>
        <dbReference type="Proteomes" id="UP000289340"/>
    </source>
</evidence>
<protein>
    <submittedName>
        <fullName evidence="2">Serine/threonine-protein phosphatase 7 long form-like isoform A</fullName>
    </submittedName>
</protein>
<dbReference type="InterPro" id="IPR044824">
    <property type="entry name" value="MAIN-like"/>
</dbReference>